<organism evidence="1 2">
    <name type="scientific">Populus trichocarpa</name>
    <name type="common">Western balsam poplar</name>
    <name type="synonym">Populus balsamifera subsp. trichocarpa</name>
    <dbReference type="NCBI Taxonomy" id="3694"/>
    <lineage>
        <taxon>Eukaryota</taxon>
        <taxon>Viridiplantae</taxon>
        <taxon>Streptophyta</taxon>
        <taxon>Embryophyta</taxon>
        <taxon>Tracheophyta</taxon>
        <taxon>Spermatophyta</taxon>
        <taxon>Magnoliopsida</taxon>
        <taxon>eudicotyledons</taxon>
        <taxon>Gunneridae</taxon>
        <taxon>Pentapetalae</taxon>
        <taxon>rosids</taxon>
        <taxon>fabids</taxon>
        <taxon>Malpighiales</taxon>
        <taxon>Salicaceae</taxon>
        <taxon>Saliceae</taxon>
        <taxon>Populus</taxon>
    </lineage>
</organism>
<sequence length="113" mass="12955">MSYLSKCVKDFETAQAFSASFKISCNLCCVKYKLSFFFLSILAYLPLEGSSKYMMRGFTPFPNLHVHGWRLDYNAARIMVTGKILCDRTRSCQSGGRLSWRRKICLNNSSQGR</sequence>
<proteinExistence type="predicted"/>
<reference evidence="1 2" key="1">
    <citation type="journal article" date="2006" name="Science">
        <title>The genome of black cottonwood, Populus trichocarpa (Torr. &amp; Gray).</title>
        <authorList>
            <person name="Tuskan G.A."/>
            <person name="Difazio S."/>
            <person name="Jansson S."/>
            <person name="Bohlmann J."/>
            <person name="Grigoriev I."/>
            <person name="Hellsten U."/>
            <person name="Putnam N."/>
            <person name="Ralph S."/>
            <person name="Rombauts S."/>
            <person name="Salamov A."/>
            <person name="Schein J."/>
            <person name="Sterck L."/>
            <person name="Aerts A."/>
            <person name="Bhalerao R.R."/>
            <person name="Bhalerao R.P."/>
            <person name="Blaudez D."/>
            <person name="Boerjan W."/>
            <person name="Brun A."/>
            <person name="Brunner A."/>
            <person name="Busov V."/>
            <person name="Campbell M."/>
            <person name="Carlson J."/>
            <person name="Chalot M."/>
            <person name="Chapman J."/>
            <person name="Chen G.L."/>
            <person name="Cooper D."/>
            <person name="Coutinho P.M."/>
            <person name="Couturier J."/>
            <person name="Covert S."/>
            <person name="Cronk Q."/>
            <person name="Cunningham R."/>
            <person name="Davis J."/>
            <person name="Degroeve S."/>
            <person name="Dejardin A."/>
            <person name="Depamphilis C."/>
            <person name="Detter J."/>
            <person name="Dirks B."/>
            <person name="Dubchak I."/>
            <person name="Duplessis S."/>
            <person name="Ehlting J."/>
            <person name="Ellis B."/>
            <person name="Gendler K."/>
            <person name="Goodstein D."/>
            <person name="Gribskov M."/>
            <person name="Grimwood J."/>
            <person name="Groover A."/>
            <person name="Gunter L."/>
            <person name="Hamberger B."/>
            <person name="Heinze B."/>
            <person name="Helariutta Y."/>
            <person name="Henrissat B."/>
            <person name="Holligan D."/>
            <person name="Holt R."/>
            <person name="Huang W."/>
            <person name="Islam-Faridi N."/>
            <person name="Jones S."/>
            <person name="Jones-Rhoades M."/>
            <person name="Jorgensen R."/>
            <person name="Joshi C."/>
            <person name="Kangasjarvi J."/>
            <person name="Karlsson J."/>
            <person name="Kelleher C."/>
            <person name="Kirkpatrick R."/>
            <person name="Kirst M."/>
            <person name="Kohler A."/>
            <person name="Kalluri U."/>
            <person name="Larimer F."/>
            <person name="Leebens-Mack J."/>
            <person name="Leple J.C."/>
            <person name="Locascio P."/>
            <person name="Lou Y."/>
            <person name="Lucas S."/>
            <person name="Martin F."/>
            <person name="Montanini B."/>
            <person name="Napoli C."/>
            <person name="Nelson D.R."/>
            <person name="Nelson C."/>
            <person name="Nieminen K."/>
            <person name="Nilsson O."/>
            <person name="Pereda V."/>
            <person name="Peter G."/>
            <person name="Philippe R."/>
            <person name="Pilate G."/>
            <person name="Poliakov A."/>
            <person name="Razumovskaya J."/>
            <person name="Richardson P."/>
            <person name="Rinaldi C."/>
            <person name="Ritland K."/>
            <person name="Rouze P."/>
            <person name="Ryaboy D."/>
            <person name="Schmutz J."/>
            <person name="Schrader J."/>
            <person name="Segerman B."/>
            <person name="Shin H."/>
            <person name="Siddiqui A."/>
            <person name="Sterky F."/>
            <person name="Terry A."/>
            <person name="Tsai C.J."/>
            <person name="Uberbacher E."/>
            <person name="Unneberg P."/>
            <person name="Vahala J."/>
            <person name="Wall K."/>
            <person name="Wessler S."/>
            <person name="Yang G."/>
            <person name="Yin T."/>
            <person name="Douglas C."/>
            <person name="Marra M."/>
            <person name="Sandberg G."/>
            <person name="Van de Peer Y."/>
            <person name="Rokhsar D."/>
        </authorList>
    </citation>
    <scope>NUCLEOTIDE SEQUENCE [LARGE SCALE GENOMIC DNA]</scope>
    <source>
        <strain evidence="2">cv. Nisqually</strain>
    </source>
</reference>
<dbReference type="AlphaFoldDB" id="A0A3N7GBR9"/>
<dbReference type="Proteomes" id="UP000006729">
    <property type="component" value="Chromosome 9"/>
</dbReference>
<keyword evidence="2" id="KW-1185">Reference proteome</keyword>
<gene>
    <name evidence="1" type="ORF">POPTR_009G137701</name>
</gene>
<evidence type="ECO:0000313" key="2">
    <source>
        <dbReference type="Proteomes" id="UP000006729"/>
    </source>
</evidence>
<evidence type="ECO:0000313" key="1">
    <source>
        <dbReference type="EMBL" id="RQO95891.1"/>
    </source>
</evidence>
<protein>
    <submittedName>
        <fullName evidence="1">Uncharacterized protein</fullName>
    </submittedName>
</protein>
<accession>A0A3N7GBR9</accession>
<dbReference type="EMBL" id="CM009298">
    <property type="protein sequence ID" value="RQO95891.1"/>
    <property type="molecule type" value="Genomic_DNA"/>
</dbReference>
<name>A0A3N7GBR9_POPTR</name>
<dbReference type="InParanoid" id="A0A3N7GBR9"/>